<organism evidence="1">
    <name type="scientific">Ensete ventricosum</name>
    <name type="common">Abyssinian banana</name>
    <name type="synonym">Musa ensete</name>
    <dbReference type="NCBI Taxonomy" id="4639"/>
    <lineage>
        <taxon>Eukaryota</taxon>
        <taxon>Viridiplantae</taxon>
        <taxon>Streptophyta</taxon>
        <taxon>Embryophyta</taxon>
        <taxon>Tracheophyta</taxon>
        <taxon>Spermatophyta</taxon>
        <taxon>Magnoliopsida</taxon>
        <taxon>Liliopsida</taxon>
        <taxon>Zingiberales</taxon>
        <taxon>Musaceae</taxon>
        <taxon>Ensete</taxon>
    </lineage>
</organism>
<dbReference type="Proteomes" id="UP000290560">
    <property type="component" value="Unassembled WGS sequence"/>
</dbReference>
<accession>A0A445MIJ5</accession>
<gene>
    <name evidence="1" type="ORF">BHM03_00030391</name>
</gene>
<reference evidence="1" key="1">
    <citation type="journal article" date="2018" name="Data Brief">
        <title>Genome sequence data from 17 accessions of Ensete ventricosum, a staple food crop for millions in Ethiopia.</title>
        <authorList>
            <person name="Yemataw Z."/>
            <person name="Muzemil S."/>
            <person name="Ambachew D."/>
            <person name="Tripathi L."/>
            <person name="Tesfaye K."/>
            <person name="Chala A."/>
            <person name="Farbos A."/>
            <person name="O'Neill P."/>
            <person name="Moore K."/>
            <person name="Grant M."/>
            <person name="Studholme D.J."/>
        </authorList>
    </citation>
    <scope>NUCLEOTIDE SEQUENCE [LARGE SCALE GENOMIC DNA]</scope>
    <source>
        <tissue evidence="1">Leaf</tissue>
    </source>
</reference>
<dbReference type="AlphaFoldDB" id="A0A445MIJ5"/>
<protein>
    <submittedName>
        <fullName evidence="1">Uncharacterized protein</fullName>
    </submittedName>
</protein>
<dbReference type="EMBL" id="KV876074">
    <property type="protein sequence ID" value="RZR73981.1"/>
    <property type="molecule type" value="Genomic_DNA"/>
</dbReference>
<sequence>MHKARAAVFWTALDDANLKASVRDKQLRDRSATPTESKGRRCQVMVGSRGALLWMFRRVPHSSCPIAVSPAVLLVDRDVTSLRAHQGGSNGAPSWERET</sequence>
<name>A0A445MIJ5_ENSVE</name>
<evidence type="ECO:0000313" key="1">
    <source>
        <dbReference type="EMBL" id="RZR73981.1"/>
    </source>
</evidence>
<proteinExistence type="predicted"/>